<evidence type="ECO:0000313" key="8">
    <source>
        <dbReference type="EMBL" id="OGK64754.1"/>
    </source>
</evidence>
<evidence type="ECO:0000256" key="4">
    <source>
        <dbReference type="ARBA" id="ARBA00022692"/>
    </source>
</evidence>
<dbReference type="InterPro" id="IPR050833">
    <property type="entry name" value="Poly_Biosynth_Transport"/>
</dbReference>
<comment type="caution">
    <text evidence="8">The sequence shown here is derived from an EMBL/GenBank/DDBJ whole genome shotgun (WGS) entry which is preliminary data.</text>
</comment>
<sequence>MENIKRQGLLGVIYFLGNSSYSAVLGLVANLVFTIFLTPAEYGLYFIVLSLIAIFNYFTDLGLAAALIQRKDPKEEEFYTAFTIQLTLVTIIVIIGLLVTPLIRVWYHFDQTGTHLYLAMLFSLFTLSFKSVPSTRLERKLDYSKIVITQAFENTLFYGVSIVLMLSGFKIYALVIAIVLRSILGAGLIYWFTRWVPRIYFSRQYAKGILSFGIPFQANVFLAFIKDDLLNLYMAQRLGLSGIGYVGWAKKWAEAALRIIMDNVNRVIFPIFSKFQDDPLKIKKGIEKLIFYNSLILLPVLIGAYLTMPIFIQIIPKYQKWIIAMPAFNYFLISSFLVSLYSPIMSVFNSLGKVKTSVKFMLLWIALNWTVVPLLIGLYNYTGVGMAFAINSLGFILVWYKIRQFTPVDFLASLKAPAVSALVMFLAVRVIQSLVSSNLYQNLFITILVGLLSYSFSVLFLTKGHFLNEIKELLQKKTD</sequence>
<feature type="transmembrane region" description="Helical" evidence="7">
    <location>
        <begin position="327"/>
        <end position="348"/>
    </location>
</feature>
<evidence type="ECO:0000313" key="9">
    <source>
        <dbReference type="Proteomes" id="UP000178450"/>
    </source>
</evidence>
<accession>A0A1F7KA67</accession>
<evidence type="ECO:0000256" key="7">
    <source>
        <dbReference type="SAM" id="Phobius"/>
    </source>
</evidence>
<keyword evidence="3" id="KW-1003">Cell membrane</keyword>
<evidence type="ECO:0000256" key="5">
    <source>
        <dbReference type="ARBA" id="ARBA00022989"/>
    </source>
</evidence>
<feature type="transmembrane region" description="Helical" evidence="7">
    <location>
        <begin position="360"/>
        <end position="379"/>
    </location>
</feature>
<name>A0A1F7KA67_9BACT</name>
<evidence type="ECO:0000256" key="2">
    <source>
        <dbReference type="ARBA" id="ARBA00007430"/>
    </source>
</evidence>
<evidence type="ECO:0000256" key="3">
    <source>
        <dbReference type="ARBA" id="ARBA00022475"/>
    </source>
</evidence>
<dbReference type="Proteomes" id="UP000178450">
    <property type="component" value="Unassembled WGS sequence"/>
</dbReference>
<feature type="transmembrane region" description="Helical" evidence="7">
    <location>
        <begin position="414"/>
        <end position="431"/>
    </location>
</feature>
<feature type="transmembrane region" description="Helical" evidence="7">
    <location>
        <begin position="145"/>
        <end position="165"/>
    </location>
</feature>
<protein>
    <submittedName>
        <fullName evidence="8">Uncharacterized protein</fullName>
    </submittedName>
</protein>
<dbReference type="PANTHER" id="PTHR30250:SF10">
    <property type="entry name" value="LIPOPOLYSACCHARIDE BIOSYNTHESIS PROTEIN WZXC"/>
    <property type="match status" value="1"/>
</dbReference>
<evidence type="ECO:0000256" key="6">
    <source>
        <dbReference type="ARBA" id="ARBA00023136"/>
    </source>
</evidence>
<dbReference type="GO" id="GO:0005886">
    <property type="term" value="C:plasma membrane"/>
    <property type="evidence" value="ECO:0007669"/>
    <property type="project" value="UniProtKB-SubCell"/>
</dbReference>
<feature type="transmembrane region" description="Helical" evidence="7">
    <location>
        <begin position="443"/>
        <end position="461"/>
    </location>
</feature>
<feature type="transmembrane region" description="Helical" evidence="7">
    <location>
        <begin position="171"/>
        <end position="193"/>
    </location>
</feature>
<keyword evidence="4 7" id="KW-0812">Transmembrane</keyword>
<comment type="similarity">
    <text evidence="2">Belongs to the polysaccharide synthase family.</text>
</comment>
<dbReference type="AlphaFoldDB" id="A0A1F7KA67"/>
<organism evidence="8 9">
    <name type="scientific">Candidatus Roizmanbacteria bacterium RIFOXYA1_FULL_41_12</name>
    <dbReference type="NCBI Taxonomy" id="1802082"/>
    <lineage>
        <taxon>Bacteria</taxon>
        <taxon>Candidatus Roizmaniibacteriota</taxon>
    </lineage>
</organism>
<dbReference type="PANTHER" id="PTHR30250">
    <property type="entry name" value="PST FAMILY PREDICTED COLANIC ACID TRANSPORTER"/>
    <property type="match status" value="1"/>
</dbReference>
<evidence type="ECO:0000256" key="1">
    <source>
        <dbReference type="ARBA" id="ARBA00004651"/>
    </source>
</evidence>
<gene>
    <name evidence="8" type="ORF">A2209_00275</name>
</gene>
<feature type="transmembrane region" description="Helical" evidence="7">
    <location>
        <begin position="115"/>
        <end position="133"/>
    </location>
</feature>
<feature type="transmembrane region" description="Helical" evidence="7">
    <location>
        <begin position="42"/>
        <end position="66"/>
    </location>
</feature>
<proteinExistence type="inferred from homology"/>
<dbReference type="Pfam" id="PF13440">
    <property type="entry name" value="Polysacc_synt_3"/>
    <property type="match status" value="1"/>
</dbReference>
<keyword evidence="5 7" id="KW-1133">Transmembrane helix</keyword>
<comment type="subcellular location">
    <subcellularLocation>
        <location evidence="1">Cell membrane</location>
        <topology evidence="1">Multi-pass membrane protein</topology>
    </subcellularLocation>
</comment>
<feature type="transmembrane region" description="Helical" evidence="7">
    <location>
        <begin position="12"/>
        <end position="36"/>
    </location>
</feature>
<feature type="transmembrane region" description="Helical" evidence="7">
    <location>
        <begin position="78"/>
        <end position="103"/>
    </location>
</feature>
<feature type="transmembrane region" description="Helical" evidence="7">
    <location>
        <begin position="385"/>
        <end position="402"/>
    </location>
</feature>
<dbReference type="EMBL" id="MGBG01000015">
    <property type="protein sequence ID" value="OGK64754.1"/>
    <property type="molecule type" value="Genomic_DNA"/>
</dbReference>
<keyword evidence="6 7" id="KW-0472">Membrane</keyword>
<feature type="transmembrane region" description="Helical" evidence="7">
    <location>
        <begin position="290"/>
        <end position="315"/>
    </location>
</feature>
<reference evidence="8 9" key="1">
    <citation type="journal article" date="2016" name="Nat. Commun.">
        <title>Thousands of microbial genomes shed light on interconnected biogeochemical processes in an aquifer system.</title>
        <authorList>
            <person name="Anantharaman K."/>
            <person name="Brown C.T."/>
            <person name="Hug L.A."/>
            <person name="Sharon I."/>
            <person name="Castelle C.J."/>
            <person name="Probst A.J."/>
            <person name="Thomas B.C."/>
            <person name="Singh A."/>
            <person name="Wilkins M.J."/>
            <person name="Karaoz U."/>
            <person name="Brodie E.L."/>
            <person name="Williams K.H."/>
            <person name="Hubbard S.S."/>
            <person name="Banfield J.F."/>
        </authorList>
    </citation>
    <scope>NUCLEOTIDE SEQUENCE [LARGE SCALE GENOMIC DNA]</scope>
</reference>